<gene>
    <name evidence="4" type="ORF">HK100_006496</name>
</gene>
<sequence>MENQTEPTLSEDLDAFLAANQTQLGGLGIPDGLWMEVWRCITTKQLGSRGRFGVDRSGEVVTAIALAPREAVIVFKHDWIFDSRAAAEASLLRNKPLSSAVAALIAATNIADEAPAELLSDLSSVDVSLNALYKIALEFDVLDDDIQTSKCYCVTLDPYAPAVLPFANAPIFGAGIFVESRTNLSYTLMWPNWIDSNEEIDSEDCIAEAFTSVTRAELTCMPDYSSSNYWVHHYAGSNEANTFDWYVPWSTNLASLIKDAVGGVEESKHAITVLNVGCGNSKSVGDGMIADGVADILIHFDVSNEVVHALAKMGSSEEAGKDNHVGFQDFAVFDAVVGKLPFRQGNGKLFDWAFDKGTTDGLMSESMDAVQKMWKNLATVTDCVVLVSHGNPDRRVALVEEEIAGGWQVDQCLEIDGLDSGWKYWVYICKNSTVA</sequence>
<protein>
    <recommendedName>
        <fullName evidence="6">Methyltransferase domain-containing protein</fullName>
    </recommendedName>
</protein>
<evidence type="ECO:0000256" key="3">
    <source>
        <dbReference type="ARBA" id="ARBA00022679"/>
    </source>
</evidence>
<dbReference type="GO" id="GO:0032259">
    <property type="term" value="P:methylation"/>
    <property type="evidence" value="ECO:0007669"/>
    <property type="project" value="UniProtKB-KW"/>
</dbReference>
<organism evidence="4 5">
    <name type="scientific">Physocladia obscura</name>
    <dbReference type="NCBI Taxonomy" id="109957"/>
    <lineage>
        <taxon>Eukaryota</taxon>
        <taxon>Fungi</taxon>
        <taxon>Fungi incertae sedis</taxon>
        <taxon>Chytridiomycota</taxon>
        <taxon>Chytridiomycota incertae sedis</taxon>
        <taxon>Chytridiomycetes</taxon>
        <taxon>Chytridiales</taxon>
        <taxon>Chytriomycetaceae</taxon>
        <taxon>Physocladia</taxon>
    </lineage>
</organism>
<evidence type="ECO:0008006" key="6">
    <source>
        <dbReference type="Google" id="ProtNLM"/>
    </source>
</evidence>
<evidence type="ECO:0000313" key="4">
    <source>
        <dbReference type="EMBL" id="KAJ3093662.1"/>
    </source>
</evidence>
<comment type="similarity">
    <text evidence="1">Belongs to the methyltransferase superfamily.</text>
</comment>
<keyword evidence="5" id="KW-1185">Reference proteome</keyword>
<evidence type="ECO:0000256" key="1">
    <source>
        <dbReference type="ARBA" id="ARBA00008361"/>
    </source>
</evidence>
<keyword evidence="2" id="KW-0489">Methyltransferase</keyword>
<reference evidence="4" key="1">
    <citation type="submission" date="2020-05" db="EMBL/GenBank/DDBJ databases">
        <title>Phylogenomic resolution of chytrid fungi.</title>
        <authorList>
            <person name="Stajich J.E."/>
            <person name="Amses K."/>
            <person name="Simmons R."/>
            <person name="Seto K."/>
            <person name="Myers J."/>
            <person name="Bonds A."/>
            <person name="Quandt C.A."/>
            <person name="Barry K."/>
            <person name="Liu P."/>
            <person name="Grigoriev I."/>
            <person name="Longcore J.E."/>
            <person name="James T.Y."/>
        </authorList>
    </citation>
    <scope>NUCLEOTIDE SEQUENCE</scope>
    <source>
        <strain evidence="4">JEL0513</strain>
    </source>
</reference>
<dbReference type="PANTHER" id="PTHR12176:SF79">
    <property type="entry name" value="METHYLTRANSFERASE TYPE 11 DOMAIN-CONTAINING PROTEIN"/>
    <property type="match status" value="1"/>
</dbReference>
<dbReference type="InterPro" id="IPR029063">
    <property type="entry name" value="SAM-dependent_MTases_sf"/>
</dbReference>
<dbReference type="InterPro" id="IPR051419">
    <property type="entry name" value="Lys/N-term_MeTrsfase_sf"/>
</dbReference>
<keyword evidence="3" id="KW-0808">Transferase</keyword>
<dbReference type="EMBL" id="JADGJH010003009">
    <property type="protein sequence ID" value="KAJ3093662.1"/>
    <property type="molecule type" value="Genomic_DNA"/>
</dbReference>
<accession>A0AAD5SQF5</accession>
<dbReference type="Gene3D" id="3.40.50.150">
    <property type="entry name" value="Vaccinia Virus protein VP39"/>
    <property type="match status" value="1"/>
</dbReference>
<proteinExistence type="inferred from homology"/>
<comment type="caution">
    <text evidence="4">The sequence shown here is derived from an EMBL/GenBank/DDBJ whole genome shotgun (WGS) entry which is preliminary data.</text>
</comment>
<evidence type="ECO:0000313" key="5">
    <source>
        <dbReference type="Proteomes" id="UP001211907"/>
    </source>
</evidence>
<dbReference type="GO" id="GO:0008168">
    <property type="term" value="F:methyltransferase activity"/>
    <property type="evidence" value="ECO:0007669"/>
    <property type="project" value="UniProtKB-KW"/>
</dbReference>
<dbReference type="AlphaFoldDB" id="A0AAD5SQF5"/>
<dbReference type="PANTHER" id="PTHR12176">
    <property type="entry name" value="SAM-DEPENDENT METHYLTRANSFERASE SUPERFAMILY PROTEIN"/>
    <property type="match status" value="1"/>
</dbReference>
<name>A0AAD5SQF5_9FUNG</name>
<dbReference type="Proteomes" id="UP001211907">
    <property type="component" value="Unassembled WGS sequence"/>
</dbReference>
<evidence type="ECO:0000256" key="2">
    <source>
        <dbReference type="ARBA" id="ARBA00022603"/>
    </source>
</evidence>